<evidence type="ECO:0000313" key="3">
    <source>
        <dbReference type="Proteomes" id="UP000321261"/>
    </source>
</evidence>
<feature type="compositionally biased region" description="Basic and acidic residues" evidence="1">
    <location>
        <begin position="13"/>
        <end position="23"/>
    </location>
</feature>
<protein>
    <submittedName>
        <fullName evidence="2">Uncharacterized protein</fullName>
    </submittedName>
</protein>
<sequence length="116" mass="12594">MTATNEATDETIDGSRVDERAEQRAAGGDGHVKDATLEDTEGVAEAAARDVARLLDRRGLREVVALAHRVLRESTRLATTGGPRSDDSDANRCTLRQHERPTRRGTASRAVDDDRA</sequence>
<feature type="region of interest" description="Disordered" evidence="1">
    <location>
        <begin position="1"/>
        <end position="40"/>
    </location>
</feature>
<keyword evidence="3" id="KW-1185">Reference proteome</keyword>
<gene>
    <name evidence="2" type="ORF">FHX44_111662</name>
</gene>
<dbReference type="Proteomes" id="UP000321261">
    <property type="component" value="Unassembled WGS sequence"/>
</dbReference>
<dbReference type="RefSeq" id="WP_147254925.1">
    <property type="nucleotide sequence ID" value="NZ_VIWU01000001.1"/>
</dbReference>
<feature type="compositionally biased region" description="Basic and acidic residues" evidence="1">
    <location>
        <begin position="84"/>
        <end position="102"/>
    </location>
</feature>
<proteinExistence type="predicted"/>
<evidence type="ECO:0000313" key="2">
    <source>
        <dbReference type="EMBL" id="TWF75777.1"/>
    </source>
</evidence>
<accession>A0A561SLN3</accession>
<reference evidence="2 3" key="1">
    <citation type="submission" date="2019-06" db="EMBL/GenBank/DDBJ databases">
        <title>Sequencing the genomes of 1000 actinobacteria strains.</title>
        <authorList>
            <person name="Klenk H.-P."/>
        </authorList>
    </citation>
    <scope>NUCLEOTIDE SEQUENCE [LARGE SCALE GENOMIC DNA]</scope>
    <source>
        <strain evidence="2 3">DSM 45671</strain>
    </source>
</reference>
<evidence type="ECO:0000256" key="1">
    <source>
        <dbReference type="SAM" id="MobiDB-lite"/>
    </source>
</evidence>
<dbReference type="EMBL" id="VIWU01000001">
    <property type="protein sequence ID" value="TWF75777.1"/>
    <property type="molecule type" value="Genomic_DNA"/>
</dbReference>
<dbReference type="AlphaFoldDB" id="A0A561SLN3"/>
<organism evidence="2 3">
    <name type="scientific">Pseudonocardia hierapolitana</name>
    <dbReference type="NCBI Taxonomy" id="1128676"/>
    <lineage>
        <taxon>Bacteria</taxon>
        <taxon>Bacillati</taxon>
        <taxon>Actinomycetota</taxon>
        <taxon>Actinomycetes</taxon>
        <taxon>Pseudonocardiales</taxon>
        <taxon>Pseudonocardiaceae</taxon>
        <taxon>Pseudonocardia</taxon>
    </lineage>
</organism>
<comment type="caution">
    <text evidence="2">The sequence shown here is derived from an EMBL/GenBank/DDBJ whole genome shotgun (WGS) entry which is preliminary data.</text>
</comment>
<feature type="region of interest" description="Disordered" evidence="1">
    <location>
        <begin position="72"/>
        <end position="116"/>
    </location>
</feature>
<name>A0A561SLN3_9PSEU</name>